<dbReference type="EMBL" id="PJQL01004235">
    <property type="protein sequence ID" value="RCH79875.1"/>
    <property type="molecule type" value="Genomic_DNA"/>
</dbReference>
<organism evidence="2 3">
    <name type="scientific">Rhizopus azygosporus</name>
    <name type="common">Rhizopus microsporus var. azygosporus</name>
    <dbReference type="NCBI Taxonomy" id="86630"/>
    <lineage>
        <taxon>Eukaryota</taxon>
        <taxon>Fungi</taxon>
        <taxon>Fungi incertae sedis</taxon>
        <taxon>Mucoromycota</taxon>
        <taxon>Mucoromycotina</taxon>
        <taxon>Mucoromycetes</taxon>
        <taxon>Mucorales</taxon>
        <taxon>Mucorineae</taxon>
        <taxon>Rhizopodaceae</taxon>
        <taxon>Rhizopus</taxon>
    </lineage>
</organism>
<feature type="non-terminal residue" evidence="2">
    <location>
        <position position="134"/>
    </location>
</feature>
<gene>
    <name evidence="2" type="ORF">CU097_003600</name>
</gene>
<keyword evidence="3" id="KW-1185">Reference proteome</keyword>
<accession>A0A367IQD3</accession>
<protein>
    <submittedName>
        <fullName evidence="2">Uncharacterized protein</fullName>
    </submittedName>
</protein>
<sequence>MPARKTNKELLRKEASNDLKGSNKTNRSIDKLTISVTEDSSPENAMMQQDSNEFLKQFMCRVLTPLLNTHQRRAINPDNYEQYLFTLFPEFGPKFQKLHVVDRIQLLKRIEEAHLENSSEDFLAWKNSMDVNEL</sequence>
<proteinExistence type="predicted"/>
<reference evidence="2 3" key="1">
    <citation type="journal article" date="2018" name="G3 (Bethesda)">
        <title>Phylogenetic and Phylogenomic Definition of Rhizopus Species.</title>
        <authorList>
            <person name="Gryganskyi A.P."/>
            <person name="Golan J."/>
            <person name="Dolatabadi S."/>
            <person name="Mondo S."/>
            <person name="Robb S."/>
            <person name="Idnurm A."/>
            <person name="Muszewska A."/>
            <person name="Steczkiewicz K."/>
            <person name="Masonjones S."/>
            <person name="Liao H.L."/>
            <person name="Gajdeczka M.T."/>
            <person name="Anike F."/>
            <person name="Vuek A."/>
            <person name="Anishchenko I.M."/>
            <person name="Voigt K."/>
            <person name="de Hoog G.S."/>
            <person name="Smith M.E."/>
            <person name="Heitman J."/>
            <person name="Vilgalys R."/>
            <person name="Stajich J.E."/>
        </authorList>
    </citation>
    <scope>NUCLEOTIDE SEQUENCE [LARGE SCALE GENOMIC DNA]</scope>
    <source>
        <strain evidence="2 3">CBS 357.93</strain>
    </source>
</reference>
<evidence type="ECO:0000313" key="2">
    <source>
        <dbReference type="EMBL" id="RCH79875.1"/>
    </source>
</evidence>
<dbReference type="Proteomes" id="UP000252139">
    <property type="component" value="Unassembled WGS sequence"/>
</dbReference>
<comment type="caution">
    <text evidence="2">The sequence shown here is derived from an EMBL/GenBank/DDBJ whole genome shotgun (WGS) entry which is preliminary data.</text>
</comment>
<feature type="region of interest" description="Disordered" evidence="1">
    <location>
        <begin position="1"/>
        <end position="31"/>
    </location>
</feature>
<evidence type="ECO:0000256" key="1">
    <source>
        <dbReference type="SAM" id="MobiDB-lite"/>
    </source>
</evidence>
<name>A0A367IQD3_RHIAZ</name>
<evidence type="ECO:0000313" key="3">
    <source>
        <dbReference type="Proteomes" id="UP000252139"/>
    </source>
</evidence>
<dbReference type="STRING" id="86630.A0A367IQD3"/>
<dbReference type="OrthoDB" id="303107at2759"/>
<feature type="compositionally biased region" description="Basic and acidic residues" evidence="1">
    <location>
        <begin position="1"/>
        <end position="17"/>
    </location>
</feature>
<dbReference type="AlphaFoldDB" id="A0A367IQD3"/>